<dbReference type="AlphaFoldDB" id="A0A379E1E8"/>
<dbReference type="InterPro" id="IPR036397">
    <property type="entry name" value="RNaseH_sf"/>
</dbReference>
<evidence type="ECO:0000313" key="3">
    <source>
        <dbReference type="Proteomes" id="UP000255469"/>
    </source>
</evidence>
<name>A0A379E1E8_9BACT</name>
<protein>
    <recommendedName>
        <fullName evidence="1">Tc1-like transposase DDE domain-containing protein</fullName>
    </recommendedName>
</protein>
<dbReference type="PANTHER" id="PTHR46564:SF1">
    <property type="entry name" value="TRANSPOSASE"/>
    <property type="match status" value="1"/>
</dbReference>
<dbReference type="PANTHER" id="PTHR46564">
    <property type="entry name" value="TRANSPOSASE"/>
    <property type="match status" value="1"/>
</dbReference>
<dbReference type="SUPFAM" id="SSF53098">
    <property type="entry name" value="Ribonuclease H-like"/>
    <property type="match status" value="1"/>
</dbReference>
<dbReference type="Proteomes" id="UP000255469">
    <property type="component" value="Unassembled WGS sequence"/>
</dbReference>
<gene>
    <name evidence="2" type="ORF">NCTC13067_00165</name>
</gene>
<accession>A0A379E1E8</accession>
<evidence type="ECO:0000259" key="1">
    <source>
        <dbReference type="Pfam" id="PF13358"/>
    </source>
</evidence>
<dbReference type="InterPro" id="IPR012337">
    <property type="entry name" value="RNaseH-like_sf"/>
</dbReference>
<sequence>MGAILRQRGKRRNVQTFFISIGARYKRIRKRPRGVPSPQLYEYKVEKLQELERQAYEGRIRLYYADESHTCTEGYVPYGWQLRGEDVYIPSQRVARLNIFGMIDRDNRYKGFTTSEKMTADKIVSFLDEISFNLRMDTFVVLDNASVHRNKKIRELRPIWEQRGLFLFYLPPYSPQLNIAETLWRILKGKWMRPQDYITSDMLFYTTNRALADIGKGLRINFSKHVA</sequence>
<dbReference type="EMBL" id="UGTM01000001">
    <property type="protein sequence ID" value="SUB86526.1"/>
    <property type="molecule type" value="Genomic_DNA"/>
</dbReference>
<dbReference type="Gene3D" id="3.30.420.10">
    <property type="entry name" value="Ribonuclease H-like superfamily/Ribonuclease H"/>
    <property type="match status" value="1"/>
</dbReference>
<dbReference type="GO" id="GO:0003676">
    <property type="term" value="F:nucleic acid binding"/>
    <property type="evidence" value="ECO:0007669"/>
    <property type="project" value="InterPro"/>
</dbReference>
<dbReference type="NCBIfam" id="NF033545">
    <property type="entry name" value="transpos_IS630"/>
    <property type="match status" value="1"/>
</dbReference>
<dbReference type="RefSeq" id="WP_115337988.1">
    <property type="nucleotide sequence ID" value="NZ_CAUVPN010000007.1"/>
</dbReference>
<dbReference type="InterPro" id="IPR038717">
    <property type="entry name" value="Tc1-like_DDE_dom"/>
</dbReference>
<dbReference type="Pfam" id="PF13358">
    <property type="entry name" value="DDE_3"/>
    <property type="match status" value="1"/>
</dbReference>
<feature type="domain" description="Tc1-like transposase DDE" evidence="1">
    <location>
        <begin position="61"/>
        <end position="195"/>
    </location>
</feature>
<reference evidence="2 3" key="1">
    <citation type="submission" date="2018-06" db="EMBL/GenBank/DDBJ databases">
        <authorList>
            <consortium name="Pathogen Informatics"/>
            <person name="Doyle S."/>
        </authorList>
    </citation>
    <scope>NUCLEOTIDE SEQUENCE [LARGE SCALE GENOMIC DNA]</scope>
    <source>
        <strain evidence="2 3">NCTC13067</strain>
    </source>
</reference>
<evidence type="ECO:0000313" key="2">
    <source>
        <dbReference type="EMBL" id="SUB86526.1"/>
    </source>
</evidence>
<proteinExistence type="predicted"/>
<dbReference type="InterPro" id="IPR047655">
    <property type="entry name" value="Transpos_IS630-like"/>
</dbReference>
<organism evidence="2 3">
    <name type="scientific">Prevotella denticola</name>
    <dbReference type="NCBI Taxonomy" id="28129"/>
    <lineage>
        <taxon>Bacteria</taxon>
        <taxon>Pseudomonadati</taxon>
        <taxon>Bacteroidota</taxon>
        <taxon>Bacteroidia</taxon>
        <taxon>Bacteroidales</taxon>
        <taxon>Prevotellaceae</taxon>
        <taxon>Prevotella</taxon>
    </lineage>
</organism>